<evidence type="ECO:0008006" key="6">
    <source>
        <dbReference type="Google" id="ProtNLM"/>
    </source>
</evidence>
<proteinExistence type="predicted"/>
<evidence type="ECO:0000313" key="4">
    <source>
        <dbReference type="EMBL" id="KAG2586571.1"/>
    </source>
</evidence>
<evidence type="ECO:0000256" key="1">
    <source>
        <dbReference type="SAM" id="MobiDB-lite"/>
    </source>
</evidence>
<accession>A0A8T0RK54</accession>
<dbReference type="InterPro" id="IPR007021">
    <property type="entry name" value="DUF659"/>
</dbReference>
<dbReference type="SUPFAM" id="SSF53098">
    <property type="entry name" value="Ribonuclease H-like"/>
    <property type="match status" value="1"/>
</dbReference>
<dbReference type="EMBL" id="CM029046">
    <property type="protein sequence ID" value="KAG2586571.1"/>
    <property type="molecule type" value="Genomic_DNA"/>
</dbReference>
<keyword evidence="5" id="KW-1185">Reference proteome</keyword>
<feature type="domain" description="DUF659" evidence="2">
    <location>
        <begin position="213"/>
        <end position="363"/>
    </location>
</feature>
<evidence type="ECO:0000313" key="5">
    <source>
        <dbReference type="Proteomes" id="UP000823388"/>
    </source>
</evidence>
<evidence type="ECO:0000259" key="2">
    <source>
        <dbReference type="Pfam" id="PF04937"/>
    </source>
</evidence>
<feature type="region of interest" description="Disordered" evidence="1">
    <location>
        <begin position="111"/>
        <end position="138"/>
    </location>
</feature>
<feature type="compositionally biased region" description="Acidic residues" evidence="1">
    <location>
        <begin position="747"/>
        <end position="762"/>
    </location>
</feature>
<evidence type="ECO:0000259" key="3">
    <source>
        <dbReference type="Pfam" id="PF05699"/>
    </source>
</evidence>
<protein>
    <recommendedName>
        <fullName evidence="6">BED-type domain-containing protein</fullName>
    </recommendedName>
</protein>
<reference evidence="4" key="1">
    <citation type="submission" date="2020-05" db="EMBL/GenBank/DDBJ databases">
        <title>WGS assembly of Panicum virgatum.</title>
        <authorList>
            <person name="Lovell J.T."/>
            <person name="Jenkins J."/>
            <person name="Shu S."/>
            <person name="Juenger T.E."/>
            <person name="Schmutz J."/>
        </authorList>
    </citation>
    <scope>NUCLEOTIDE SEQUENCE</scope>
    <source>
        <strain evidence="4">AP13</strain>
    </source>
</reference>
<dbReference type="InterPro" id="IPR012337">
    <property type="entry name" value="RNaseH-like_sf"/>
</dbReference>
<name>A0A8T0RK54_PANVG</name>
<sequence>MSSAASNPSPAAVNKAPLKRNSDDIGWEYGVLINPDDLNVIKCKLCPMVVKAGIYRLKLHIAGKKGQVWSCPNAKPEDREKCLKAIDDSRKVKKARQEEKKEVRDAVNDNMIDIPSDTEDGTGLDDIGSSQPRTVGPMDRFTMPLDSSSLGSTKKFQQQKITEHIMKERLHKLKRYIARWIYVQGIPFNAINCDEFDQVLEAAGRFGPGGKKPYQHELRENLLHEEVEDTKKLLKEQELEWARTGCSIMTDAWTDQKRRSIMNLCVNCCIGTTFVESKEVSAETHTGEFIFQLVDNFIDKVGVDNIVQVVTDNAANNMAAKDLLYIKRPNIFWSSCATHTLNLMLEGIGKMRSFKTILDSAKDLAIFIYAHHKTLSLMRKFTKKREIIRPGVTRFASAFLTLQSLYEKKDQLRAMSQSEEWEKISHVKKSAKGVQATATLVKPSFWNGVSLCLRVFEPLVKVLRMVDGDVKPSMPFVYGEIVKAKKDIRIAVGNIDKTGTLYKSIIGIIDEKMKKRLDSPIHLAAYCLNPYYTFYDSSIFDSEEVMDGCIEAVEIFYHGSYDKQNQVLNDNLHKFKDKVGHFGKNVAKVGYKDYDFSPAKWWANYGTQVPTLQKMAIRILSLTSSASGCERNWSCFEGIHTKKRNRLTCERVEELVFVRFNHLHAKKKSKAQQNKKTDPLVSSDATFAQGWMVQGADEEDPEVEPVTGLTWKLIAETCGAEEVTKLCRSSRLANTREVEEVPFSESEKEETNEEEIEFESDHDEVMPTTNYQQEGEGDNDD</sequence>
<organism evidence="4 5">
    <name type="scientific">Panicum virgatum</name>
    <name type="common">Blackwell switchgrass</name>
    <dbReference type="NCBI Taxonomy" id="38727"/>
    <lineage>
        <taxon>Eukaryota</taxon>
        <taxon>Viridiplantae</taxon>
        <taxon>Streptophyta</taxon>
        <taxon>Embryophyta</taxon>
        <taxon>Tracheophyta</taxon>
        <taxon>Spermatophyta</taxon>
        <taxon>Magnoliopsida</taxon>
        <taxon>Liliopsida</taxon>
        <taxon>Poales</taxon>
        <taxon>Poaceae</taxon>
        <taxon>PACMAD clade</taxon>
        <taxon>Panicoideae</taxon>
        <taxon>Panicodae</taxon>
        <taxon>Paniceae</taxon>
        <taxon>Panicinae</taxon>
        <taxon>Panicum</taxon>
        <taxon>Panicum sect. Hiantes</taxon>
    </lineage>
</organism>
<dbReference type="PANTHER" id="PTHR32166">
    <property type="entry name" value="OSJNBA0013A04.12 PROTEIN"/>
    <property type="match status" value="1"/>
</dbReference>
<dbReference type="Proteomes" id="UP000823388">
    <property type="component" value="Chromosome 5N"/>
</dbReference>
<feature type="domain" description="HAT C-terminal dimerisation" evidence="3">
    <location>
        <begin position="594"/>
        <end position="661"/>
    </location>
</feature>
<gene>
    <name evidence="4" type="ORF">PVAP13_5NG066616</name>
</gene>
<dbReference type="PANTHER" id="PTHR32166:SF74">
    <property type="entry name" value="OS05G0256350 PROTEIN"/>
    <property type="match status" value="1"/>
</dbReference>
<dbReference type="AlphaFoldDB" id="A0A8T0RK54"/>
<dbReference type="Pfam" id="PF04937">
    <property type="entry name" value="DUF659"/>
    <property type="match status" value="1"/>
</dbReference>
<dbReference type="InterPro" id="IPR008906">
    <property type="entry name" value="HATC_C_dom"/>
</dbReference>
<dbReference type="Pfam" id="PF05699">
    <property type="entry name" value="Dimer_Tnp_hAT"/>
    <property type="match status" value="1"/>
</dbReference>
<feature type="region of interest" description="Disordered" evidence="1">
    <location>
        <begin position="735"/>
        <end position="781"/>
    </location>
</feature>
<dbReference type="GO" id="GO:0046983">
    <property type="term" value="F:protein dimerization activity"/>
    <property type="evidence" value="ECO:0007669"/>
    <property type="project" value="InterPro"/>
</dbReference>
<comment type="caution">
    <text evidence="4">The sequence shown here is derived from an EMBL/GenBank/DDBJ whole genome shotgun (WGS) entry which is preliminary data.</text>
</comment>